<dbReference type="AlphaFoldDB" id="A0A644UQZ8"/>
<dbReference type="NCBIfam" id="TIGR00738">
    <property type="entry name" value="rrf2_super"/>
    <property type="match status" value="1"/>
</dbReference>
<dbReference type="SUPFAM" id="SSF46785">
    <property type="entry name" value="Winged helix' DNA-binding domain"/>
    <property type="match status" value="1"/>
</dbReference>
<dbReference type="Gene3D" id="1.10.10.10">
    <property type="entry name" value="Winged helix-like DNA-binding domain superfamily/Winged helix DNA-binding domain"/>
    <property type="match status" value="1"/>
</dbReference>
<dbReference type="PROSITE" id="PS51197">
    <property type="entry name" value="HTH_RRF2_2"/>
    <property type="match status" value="1"/>
</dbReference>
<dbReference type="GO" id="GO:0003700">
    <property type="term" value="F:DNA-binding transcription factor activity"/>
    <property type="evidence" value="ECO:0007669"/>
    <property type="project" value="TreeGrafter"/>
</dbReference>
<dbReference type="GO" id="GO:0005829">
    <property type="term" value="C:cytosol"/>
    <property type="evidence" value="ECO:0007669"/>
    <property type="project" value="TreeGrafter"/>
</dbReference>
<protein>
    <submittedName>
        <fullName evidence="1">HTH-type transcriptional repressor NsrR</fullName>
    </submittedName>
</protein>
<reference evidence="1" key="1">
    <citation type="submission" date="2019-08" db="EMBL/GenBank/DDBJ databases">
        <authorList>
            <person name="Kucharzyk K."/>
            <person name="Murdoch R.W."/>
            <person name="Higgins S."/>
            <person name="Loffler F."/>
        </authorList>
    </citation>
    <scope>NUCLEOTIDE SEQUENCE</scope>
</reference>
<dbReference type="PANTHER" id="PTHR33221">
    <property type="entry name" value="WINGED HELIX-TURN-HELIX TRANSCRIPTIONAL REGULATOR, RRF2 FAMILY"/>
    <property type="match status" value="1"/>
</dbReference>
<evidence type="ECO:0000313" key="1">
    <source>
        <dbReference type="EMBL" id="MPL81165.1"/>
    </source>
</evidence>
<dbReference type="PANTHER" id="PTHR33221:SF15">
    <property type="entry name" value="HTH-TYPE TRANSCRIPTIONAL REGULATOR YWGB-RELATED"/>
    <property type="match status" value="1"/>
</dbReference>
<dbReference type="EMBL" id="VSSQ01000146">
    <property type="protein sequence ID" value="MPL81165.1"/>
    <property type="molecule type" value="Genomic_DNA"/>
</dbReference>
<proteinExistence type="predicted"/>
<dbReference type="InterPro" id="IPR036390">
    <property type="entry name" value="WH_DNA-bd_sf"/>
</dbReference>
<gene>
    <name evidence="1" type="primary">nsrR_3</name>
    <name evidence="1" type="ORF">SDC9_27079</name>
</gene>
<accession>A0A644UQZ8</accession>
<organism evidence="1">
    <name type="scientific">bioreactor metagenome</name>
    <dbReference type="NCBI Taxonomy" id="1076179"/>
    <lineage>
        <taxon>unclassified sequences</taxon>
        <taxon>metagenomes</taxon>
        <taxon>ecological metagenomes</taxon>
    </lineage>
</organism>
<comment type="caution">
    <text evidence="1">The sequence shown here is derived from an EMBL/GenBank/DDBJ whole genome shotgun (WGS) entry which is preliminary data.</text>
</comment>
<dbReference type="InterPro" id="IPR000944">
    <property type="entry name" value="Tscrpt_reg_Rrf2"/>
</dbReference>
<dbReference type="InterPro" id="IPR036388">
    <property type="entry name" value="WH-like_DNA-bd_sf"/>
</dbReference>
<name>A0A644UQZ8_9ZZZZ</name>
<sequence>MFSKACEYGIRACIYIAGKSLGNERTFLNDIAAEIDSPAAFTSKILQTLSKAGIITSLRGQRGGFMMNPAQIEDRNVADIVKAIDGDSIFTSCGLGLKHCSPAQPCPVHDKFNDIRYNLKQVLDNTKIKELALGLKDGQTYLKRPVNIHQ</sequence>
<dbReference type="Pfam" id="PF02082">
    <property type="entry name" value="Rrf2"/>
    <property type="match status" value="1"/>
</dbReference>